<comment type="function">
    <text evidence="7">Part of the ABC transporter complex PotABCD involved in spermidine/putrescine import. Responsible for energy coupling to the transport system.</text>
</comment>
<keyword evidence="2 7" id="KW-1003">Cell membrane</keyword>
<keyword evidence="5 7" id="KW-1278">Translocase</keyword>
<dbReference type="EMBL" id="JACCFW010000003">
    <property type="protein sequence ID" value="NYJ76561.1"/>
    <property type="molecule type" value="Genomic_DNA"/>
</dbReference>
<dbReference type="InterPro" id="IPR005893">
    <property type="entry name" value="PotA-like"/>
</dbReference>
<dbReference type="InterPro" id="IPR050093">
    <property type="entry name" value="ABC_SmlMolc_Importer"/>
</dbReference>
<dbReference type="InterPro" id="IPR003439">
    <property type="entry name" value="ABC_transporter-like_ATP-bd"/>
</dbReference>
<evidence type="ECO:0000256" key="1">
    <source>
        <dbReference type="ARBA" id="ARBA00022448"/>
    </source>
</evidence>
<evidence type="ECO:0000259" key="8">
    <source>
        <dbReference type="PROSITE" id="PS50893"/>
    </source>
</evidence>
<dbReference type="FunFam" id="3.40.50.300:FF:000133">
    <property type="entry name" value="Spermidine/putrescine import ATP-binding protein PotA"/>
    <property type="match status" value="1"/>
</dbReference>
<dbReference type="InterPro" id="IPR017871">
    <property type="entry name" value="ABC_transporter-like_CS"/>
</dbReference>
<evidence type="ECO:0000256" key="7">
    <source>
        <dbReference type="RuleBase" id="RU364083"/>
    </source>
</evidence>
<evidence type="ECO:0000256" key="2">
    <source>
        <dbReference type="ARBA" id="ARBA00022475"/>
    </source>
</evidence>
<dbReference type="SUPFAM" id="SSF52540">
    <property type="entry name" value="P-loop containing nucleoside triphosphate hydrolases"/>
    <property type="match status" value="1"/>
</dbReference>
<dbReference type="Pfam" id="PF08402">
    <property type="entry name" value="TOBE_2"/>
    <property type="match status" value="1"/>
</dbReference>
<dbReference type="InterPro" id="IPR003593">
    <property type="entry name" value="AAA+_ATPase"/>
</dbReference>
<comment type="caution">
    <text evidence="9">The sequence shown here is derived from an EMBL/GenBank/DDBJ whole genome shotgun (WGS) entry which is preliminary data.</text>
</comment>
<reference evidence="9 10" key="1">
    <citation type="submission" date="2020-07" db="EMBL/GenBank/DDBJ databases">
        <title>Sequencing the genomes of 1000 actinobacteria strains.</title>
        <authorList>
            <person name="Klenk H.-P."/>
        </authorList>
    </citation>
    <scope>NUCLEOTIDE SEQUENCE [LARGE SCALE GENOMIC DNA]</scope>
    <source>
        <strain evidence="9 10">DSM 29531</strain>
    </source>
</reference>
<dbReference type="InterPro" id="IPR013611">
    <property type="entry name" value="Transp-assoc_OB_typ2"/>
</dbReference>
<dbReference type="NCBIfam" id="TIGR01187">
    <property type="entry name" value="potA"/>
    <property type="match status" value="1"/>
</dbReference>
<dbReference type="Pfam" id="PF00005">
    <property type="entry name" value="ABC_tran"/>
    <property type="match status" value="1"/>
</dbReference>
<dbReference type="SMART" id="SM00382">
    <property type="entry name" value="AAA"/>
    <property type="match status" value="1"/>
</dbReference>
<dbReference type="GO" id="GO:0005524">
    <property type="term" value="F:ATP binding"/>
    <property type="evidence" value="ECO:0007669"/>
    <property type="project" value="UniProtKB-KW"/>
</dbReference>
<name>A0A853DP60_9MICO</name>
<keyword evidence="1 7" id="KW-0813">Transport</keyword>
<protein>
    <recommendedName>
        <fullName evidence="7">Spermidine/putrescine import ATP-binding protein PotA</fullName>
        <ecNumber evidence="7">7.6.2.11</ecNumber>
    </recommendedName>
</protein>
<evidence type="ECO:0000256" key="3">
    <source>
        <dbReference type="ARBA" id="ARBA00022741"/>
    </source>
</evidence>
<dbReference type="Gene3D" id="3.40.50.300">
    <property type="entry name" value="P-loop containing nucleotide triphosphate hydrolases"/>
    <property type="match status" value="1"/>
</dbReference>
<organism evidence="9 10">
    <name type="scientific">Allobranchiibius huperziae</name>
    <dbReference type="NCBI Taxonomy" id="1874116"/>
    <lineage>
        <taxon>Bacteria</taxon>
        <taxon>Bacillati</taxon>
        <taxon>Actinomycetota</taxon>
        <taxon>Actinomycetes</taxon>
        <taxon>Micrococcales</taxon>
        <taxon>Dermacoccaceae</taxon>
        <taxon>Allobranchiibius</taxon>
    </lineage>
</organism>
<dbReference type="AlphaFoldDB" id="A0A853DP60"/>
<evidence type="ECO:0000313" key="10">
    <source>
        <dbReference type="Proteomes" id="UP000571817"/>
    </source>
</evidence>
<dbReference type="GO" id="GO:0015417">
    <property type="term" value="F:ABC-type polyamine transporter activity"/>
    <property type="evidence" value="ECO:0007669"/>
    <property type="project" value="UniProtKB-EC"/>
</dbReference>
<dbReference type="PROSITE" id="PS00211">
    <property type="entry name" value="ABC_TRANSPORTER_1"/>
    <property type="match status" value="1"/>
</dbReference>
<dbReference type="RefSeq" id="WP_218884452.1">
    <property type="nucleotide sequence ID" value="NZ_JACCFW010000003.1"/>
</dbReference>
<accession>A0A853DP60</accession>
<evidence type="ECO:0000313" key="9">
    <source>
        <dbReference type="EMBL" id="NYJ76561.1"/>
    </source>
</evidence>
<evidence type="ECO:0000256" key="5">
    <source>
        <dbReference type="ARBA" id="ARBA00022967"/>
    </source>
</evidence>
<dbReference type="PANTHER" id="PTHR42781:SF4">
    <property type="entry name" value="SPERMIDINE_PUTRESCINE IMPORT ATP-BINDING PROTEIN POTA"/>
    <property type="match status" value="1"/>
</dbReference>
<keyword evidence="3 7" id="KW-0547">Nucleotide-binding</keyword>
<keyword evidence="10" id="KW-1185">Reference proteome</keyword>
<comment type="similarity">
    <text evidence="7">Belongs to the ABC transporter superfamily. Spermidine/putrescine importer (TC 3.A.1.11.1) family.</text>
</comment>
<dbReference type="InterPro" id="IPR027417">
    <property type="entry name" value="P-loop_NTPase"/>
</dbReference>
<dbReference type="GO" id="GO:0043190">
    <property type="term" value="C:ATP-binding cassette (ABC) transporter complex"/>
    <property type="evidence" value="ECO:0007669"/>
    <property type="project" value="InterPro"/>
</dbReference>
<dbReference type="PROSITE" id="PS50893">
    <property type="entry name" value="ABC_TRANSPORTER_2"/>
    <property type="match status" value="1"/>
</dbReference>
<dbReference type="GO" id="GO:0016887">
    <property type="term" value="F:ATP hydrolysis activity"/>
    <property type="evidence" value="ECO:0007669"/>
    <property type="project" value="InterPro"/>
</dbReference>
<evidence type="ECO:0000256" key="6">
    <source>
        <dbReference type="ARBA" id="ARBA00023136"/>
    </source>
</evidence>
<keyword evidence="4 7" id="KW-0067">ATP-binding</keyword>
<dbReference type="InterPro" id="IPR008995">
    <property type="entry name" value="Mo/tungstate-bd_C_term_dom"/>
</dbReference>
<proteinExistence type="inferred from homology"/>
<gene>
    <name evidence="7" type="primary">potA</name>
    <name evidence="9" type="ORF">HNR15_003579</name>
</gene>
<sequence length="374" mass="41350">MTAAPAQAAKDAVDLIDVTKQFGSATAVDHVSLHIRRNEFFSILGPSGCGKTTLMRMITGFERPTSGQIHLNGRDVKNEPANKRDLNMLFQSYALFPHLNVFDNVAFELKVRKHERSTIRARVTEALNLVRLVGYDDRKPSELSGGQKQRVALARAIVSRPSVIMLDEPLGALDQRLRQDMQLELKRLQREVGVTFIYVTHDQNEALTMSDRIAVISEGRVMQVASPTQLYLEPANRFVADFIGTSNLLTGRVSSTTAHQVCVDVEELGQLRAPGNPQCTPGDVVHLSIRPENITINSDTEERAPSTDTVSVPGKVAEVVFLGDDTRFFVDVGHGTLLTVKQVNMSRLGQAQPIALNDQVTLRWSISDSRLLTE</sequence>
<dbReference type="Proteomes" id="UP000571817">
    <property type="component" value="Unassembled WGS sequence"/>
</dbReference>
<keyword evidence="6 7" id="KW-0472">Membrane</keyword>
<feature type="domain" description="ABC transporter" evidence="8">
    <location>
        <begin position="13"/>
        <end position="243"/>
    </location>
</feature>
<dbReference type="PANTHER" id="PTHR42781">
    <property type="entry name" value="SPERMIDINE/PUTRESCINE IMPORT ATP-BINDING PROTEIN POTA"/>
    <property type="match status" value="1"/>
</dbReference>
<comment type="catalytic activity">
    <reaction evidence="7">
        <text>ATP + H2O + polyamine-[polyamine-binding protein]Side 1 = ADP + phosphate + polyamineSide 2 + [polyamine-binding protein]Side 1.</text>
        <dbReference type="EC" id="7.6.2.11"/>
    </reaction>
</comment>
<comment type="subunit">
    <text evidence="7">The complex is composed of two ATP-binding proteins (PotA), two transmembrane proteins (PotB and PotC) and a solute-binding protein (PotD).</text>
</comment>
<dbReference type="EC" id="7.6.2.11" evidence="7"/>
<dbReference type="Gene3D" id="2.40.50.100">
    <property type="match status" value="1"/>
</dbReference>
<evidence type="ECO:0000256" key="4">
    <source>
        <dbReference type="ARBA" id="ARBA00022840"/>
    </source>
</evidence>
<dbReference type="SUPFAM" id="SSF50331">
    <property type="entry name" value="MOP-like"/>
    <property type="match status" value="1"/>
</dbReference>